<name>L8GYE6_ACACF</name>
<organism evidence="2 3">
    <name type="scientific">Acanthamoeba castellanii (strain ATCC 30010 / Neff)</name>
    <dbReference type="NCBI Taxonomy" id="1257118"/>
    <lineage>
        <taxon>Eukaryota</taxon>
        <taxon>Amoebozoa</taxon>
        <taxon>Discosea</taxon>
        <taxon>Longamoebia</taxon>
        <taxon>Centramoebida</taxon>
        <taxon>Acanthamoebidae</taxon>
        <taxon>Acanthamoeba</taxon>
    </lineage>
</organism>
<accession>L8GYE6</accession>
<dbReference type="RefSeq" id="XP_004340324.1">
    <property type="nucleotide sequence ID" value="XM_004340276.1"/>
</dbReference>
<dbReference type="VEuPathDB" id="AmoebaDB:ACA1_371290"/>
<dbReference type="KEGG" id="acan:ACA1_371290"/>
<keyword evidence="1" id="KW-0472">Membrane</keyword>
<proteinExistence type="predicted"/>
<keyword evidence="1" id="KW-1133">Transmembrane helix</keyword>
<reference evidence="2 3" key="1">
    <citation type="journal article" date="2013" name="Genome Biol.">
        <title>Genome of Acanthamoeba castellanii highlights extensive lateral gene transfer and early evolution of tyrosine kinase signaling.</title>
        <authorList>
            <person name="Clarke M."/>
            <person name="Lohan A.J."/>
            <person name="Liu B."/>
            <person name="Lagkouvardos I."/>
            <person name="Roy S."/>
            <person name="Zafar N."/>
            <person name="Bertelli C."/>
            <person name="Schilde C."/>
            <person name="Kianianmomeni A."/>
            <person name="Burglin T.R."/>
            <person name="Frech C."/>
            <person name="Turcotte B."/>
            <person name="Kopec K.O."/>
            <person name="Synnott J.M."/>
            <person name="Choo C."/>
            <person name="Paponov I."/>
            <person name="Finkler A."/>
            <person name="Soon Heng Tan C."/>
            <person name="Hutchins A.P."/>
            <person name="Weinmeier T."/>
            <person name="Rattei T."/>
            <person name="Chu J.S."/>
            <person name="Gimenez G."/>
            <person name="Irimia M."/>
            <person name="Rigden D.J."/>
            <person name="Fitzpatrick D.A."/>
            <person name="Lorenzo-Morales J."/>
            <person name="Bateman A."/>
            <person name="Chiu C.H."/>
            <person name="Tang P."/>
            <person name="Hegemann P."/>
            <person name="Fromm H."/>
            <person name="Raoult D."/>
            <person name="Greub G."/>
            <person name="Miranda-Saavedra D."/>
            <person name="Chen N."/>
            <person name="Nash P."/>
            <person name="Ginger M.L."/>
            <person name="Horn M."/>
            <person name="Schaap P."/>
            <person name="Caler L."/>
            <person name="Loftus B."/>
        </authorList>
    </citation>
    <scope>NUCLEOTIDE SEQUENCE [LARGE SCALE GENOMIC DNA]</scope>
    <source>
        <strain evidence="2 3">Neff</strain>
    </source>
</reference>
<protein>
    <submittedName>
        <fullName evidence="2">Uncharacterized protein</fullName>
    </submittedName>
</protein>
<dbReference type="Proteomes" id="UP000011083">
    <property type="component" value="Unassembled WGS sequence"/>
</dbReference>
<evidence type="ECO:0000313" key="3">
    <source>
        <dbReference type="Proteomes" id="UP000011083"/>
    </source>
</evidence>
<keyword evidence="1" id="KW-0812">Transmembrane</keyword>
<evidence type="ECO:0000313" key="2">
    <source>
        <dbReference type="EMBL" id="ELR18304.1"/>
    </source>
</evidence>
<sequence>MNAPNAEFASHFAGVAPFGGRAWAVPRPTFTGKMNKKKHGIKSPRGIRANVDRPEFTTFIVGQDCAIRQVDISLLFAGIYAKQDPTSFLAIFDQAGKRIGGFTLGGIKDEEWATVKKAQKKRDTAHRRDRKYRIALIVVLVVAAILLAAGVIAAVTTTSLF</sequence>
<dbReference type="EMBL" id="KB007960">
    <property type="protein sequence ID" value="ELR18304.1"/>
    <property type="molecule type" value="Genomic_DNA"/>
</dbReference>
<keyword evidence="3" id="KW-1185">Reference proteome</keyword>
<dbReference type="GeneID" id="14918944"/>
<feature type="transmembrane region" description="Helical" evidence="1">
    <location>
        <begin position="134"/>
        <end position="155"/>
    </location>
</feature>
<evidence type="ECO:0000256" key="1">
    <source>
        <dbReference type="SAM" id="Phobius"/>
    </source>
</evidence>
<dbReference type="AlphaFoldDB" id="L8GYE6"/>
<gene>
    <name evidence="2" type="ORF">ACA1_371290</name>
</gene>